<evidence type="ECO:0000256" key="3">
    <source>
        <dbReference type="ARBA" id="ARBA00023136"/>
    </source>
</evidence>
<reference evidence="10 11" key="1">
    <citation type="submission" date="2018-05" db="EMBL/GenBank/DDBJ databases">
        <title>Genomic Encyclopedia of Type Strains, Phase IV (KMG-IV): sequencing the most valuable type-strain genomes for metagenomic binning, comparative biology and taxonomic classification.</title>
        <authorList>
            <person name="Goeker M."/>
        </authorList>
    </citation>
    <scope>NUCLEOTIDE SEQUENCE [LARGE SCALE GENOMIC DNA]</scope>
    <source>
        <strain evidence="10 11">JC118</strain>
    </source>
</reference>
<gene>
    <name evidence="10" type="ORF">DES51_12419</name>
    <name evidence="9" type="ORF">MQE39_11350</name>
</gene>
<name>A0A2V2FJE4_9FIRM</name>
<dbReference type="PROSITE" id="PS51257">
    <property type="entry name" value="PROKAR_LIPOPROTEIN"/>
    <property type="match status" value="1"/>
</dbReference>
<comment type="caution">
    <text evidence="10">The sequence shown here is derived from an EMBL/GenBank/DDBJ whole genome shotgun (WGS) entry which is preliminary data.</text>
</comment>
<feature type="lipid moiety-binding region" description="S-diacylglycerol cysteine" evidence="7">
    <location>
        <position position="17"/>
    </location>
</feature>
<dbReference type="EMBL" id="JALDAW010000016">
    <property type="protein sequence ID" value="MDY5168710.1"/>
    <property type="molecule type" value="Genomic_DNA"/>
</dbReference>
<dbReference type="PANTHER" id="PTHR30429">
    <property type="entry name" value="D-METHIONINE-BINDING LIPOPROTEIN METQ"/>
    <property type="match status" value="1"/>
</dbReference>
<evidence type="ECO:0000256" key="5">
    <source>
        <dbReference type="ARBA" id="ARBA00023288"/>
    </source>
</evidence>
<keyword evidence="2 8" id="KW-0732">Signal</keyword>
<protein>
    <recommendedName>
        <fullName evidence="6">Lipoprotein</fullName>
    </recommendedName>
</protein>
<dbReference type="Pfam" id="PF03180">
    <property type="entry name" value="Lipoprotein_9"/>
    <property type="match status" value="1"/>
</dbReference>
<dbReference type="PIRSF" id="PIRSF002854">
    <property type="entry name" value="MetQ"/>
    <property type="match status" value="1"/>
</dbReference>
<reference evidence="9" key="2">
    <citation type="submission" date="2022-03" db="EMBL/GenBank/DDBJ databases">
        <title>First case of bacteraemia caused by Dielma fastidiosa in a patient hospitalised with diverticulitis.</title>
        <authorList>
            <person name="Forman-Ankjaer B."/>
            <person name="Hvid-Jensen F."/>
            <person name="Kobel C.M."/>
            <person name="Greve T."/>
        </authorList>
    </citation>
    <scope>NUCLEOTIDE SEQUENCE</scope>
    <source>
        <strain evidence="9">AUH_DF_2021</strain>
    </source>
</reference>
<keyword evidence="4" id="KW-0564">Palmitate</keyword>
<accession>A0A2V2FJE4</accession>
<dbReference type="STRING" id="1034346.GCA_000313565_02643"/>
<dbReference type="GO" id="GO:0016020">
    <property type="term" value="C:membrane"/>
    <property type="evidence" value="ECO:0007669"/>
    <property type="project" value="UniProtKB-SubCell"/>
</dbReference>
<dbReference type="PANTHER" id="PTHR30429:SF0">
    <property type="entry name" value="METHIONINE-BINDING LIPOPROTEIN METQ"/>
    <property type="match status" value="1"/>
</dbReference>
<dbReference type="OrthoDB" id="9812878at2"/>
<dbReference type="Gene3D" id="3.40.190.10">
    <property type="entry name" value="Periplasmic binding protein-like II"/>
    <property type="match status" value="2"/>
</dbReference>
<feature type="signal peptide" evidence="8">
    <location>
        <begin position="1"/>
        <end position="21"/>
    </location>
</feature>
<evidence type="ECO:0000256" key="1">
    <source>
        <dbReference type="ARBA" id="ARBA00004635"/>
    </source>
</evidence>
<evidence type="ECO:0000256" key="6">
    <source>
        <dbReference type="PIRNR" id="PIRNR002854"/>
    </source>
</evidence>
<evidence type="ECO:0000256" key="7">
    <source>
        <dbReference type="PIRSR" id="PIRSR002854-1"/>
    </source>
</evidence>
<dbReference type="EMBL" id="QJKH01000024">
    <property type="protein sequence ID" value="PXX74514.1"/>
    <property type="molecule type" value="Genomic_DNA"/>
</dbReference>
<evidence type="ECO:0000256" key="8">
    <source>
        <dbReference type="SAM" id="SignalP"/>
    </source>
</evidence>
<evidence type="ECO:0000313" key="11">
    <source>
        <dbReference type="Proteomes" id="UP000247612"/>
    </source>
</evidence>
<dbReference type="Proteomes" id="UP001276902">
    <property type="component" value="Unassembled WGS sequence"/>
</dbReference>
<dbReference type="SUPFAM" id="SSF53850">
    <property type="entry name" value="Periplasmic binding protein-like II"/>
    <property type="match status" value="1"/>
</dbReference>
<evidence type="ECO:0000313" key="9">
    <source>
        <dbReference type="EMBL" id="MDY5168710.1"/>
    </source>
</evidence>
<dbReference type="RefSeq" id="WP_022938928.1">
    <property type="nucleotide sequence ID" value="NZ_BAABZA010000003.1"/>
</dbReference>
<evidence type="ECO:0000256" key="4">
    <source>
        <dbReference type="ARBA" id="ARBA00023139"/>
    </source>
</evidence>
<evidence type="ECO:0000313" key="10">
    <source>
        <dbReference type="EMBL" id="PXX74514.1"/>
    </source>
</evidence>
<keyword evidence="11" id="KW-1185">Reference proteome</keyword>
<keyword evidence="5 6" id="KW-0449">Lipoprotein</keyword>
<dbReference type="Proteomes" id="UP000247612">
    <property type="component" value="Unassembled WGS sequence"/>
</dbReference>
<proteinExistence type="inferred from homology"/>
<comment type="subcellular location">
    <subcellularLocation>
        <location evidence="1">Membrane</location>
        <topology evidence="1">Lipid-anchor</topology>
    </subcellularLocation>
</comment>
<dbReference type="AlphaFoldDB" id="A0A2V2FJE4"/>
<evidence type="ECO:0000256" key="2">
    <source>
        <dbReference type="ARBA" id="ARBA00022729"/>
    </source>
</evidence>
<sequence>MKKLLSSLLVVALLAGCSSNNNPPASDPAELETIIVGASPSPHAQILESVKETLKAEGYDLVIKEFDDYIIPNTALENDELDANYFQHQPYLDGFNNDYGTHLASVLKVHFEPLGVYAGGSSEIKDTLTLDDIKDGAQIAVPNDGTNEARALQLLEAHGLIKIKAGVGLAATVLDIEENPKNIKIVEIEAKNLSAILPDVDYAVINGNYALSADIVDKLCVSEDKNSEGAQEYANVLVVKEGHENDEKIEALKKALTSADTKTFIENTFGTLVIPVFD</sequence>
<comment type="similarity">
    <text evidence="6">Belongs to the nlpA lipoprotein family.</text>
</comment>
<organism evidence="10 11">
    <name type="scientific">Dielma fastidiosa</name>
    <dbReference type="NCBI Taxonomy" id="1034346"/>
    <lineage>
        <taxon>Bacteria</taxon>
        <taxon>Bacillati</taxon>
        <taxon>Bacillota</taxon>
        <taxon>Erysipelotrichia</taxon>
        <taxon>Erysipelotrichales</taxon>
        <taxon>Erysipelotrichaceae</taxon>
        <taxon>Dielma</taxon>
    </lineage>
</organism>
<feature type="chain" id="PRO_5043161603" description="Lipoprotein" evidence="8">
    <location>
        <begin position="22"/>
        <end position="278"/>
    </location>
</feature>
<keyword evidence="3" id="KW-0472">Membrane</keyword>
<dbReference type="InterPro" id="IPR004872">
    <property type="entry name" value="Lipoprotein_NlpA"/>
</dbReference>
<dbReference type="GeneID" id="94442161"/>